<dbReference type="PANTHER" id="PTHR36206">
    <property type="entry name" value="ASPERCRYPTIN BIOSYNTHESIS CLUSTER-SPECIFIC TRANSCRIPTION REGULATOR ATNN-RELATED"/>
    <property type="match status" value="1"/>
</dbReference>
<keyword evidence="6" id="KW-0539">Nucleus</keyword>
<dbReference type="PANTHER" id="PTHR36206:SF12">
    <property type="entry name" value="ASPERCRYPTIN BIOSYNTHESIS CLUSTER-SPECIFIC TRANSCRIPTION REGULATOR ATNN-RELATED"/>
    <property type="match status" value="1"/>
</dbReference>
<dbReference type="eggNOG" id="ENOG502TFF2">
    <property type="taxonomic scope" value="Eukaryota"/>
</dbReference>
<sequence>MTRVKPGQRKRAKAPKVRTGCQTCKTMLLYGIQDGIRTDTADTARRIKCDETRPFCSRCTSTGRKCDGYAAQAASSPTMPLAAYPTPSSQDELQAVQSFRERTLAQASKFFVDELWTTKILRIAHAEPGIWHALISLSSYHDLFMQPVDAAGAQSAMQRHNLGIYALHHHNMAIKAALDIQRTPKHPLSHIISCVVFVTIEGLHVNRRQIIRGEIIAAIRLLKHGQRVLHEFETQQRHQSQAALGSEDSVIVNLVEAFFTCLTHQAVCVGHLTGVAIY</sequence>
<dbReference type="SUPFAM" id="SSF57701">
    <property type="entry name" value="Zn2/Cys6 DNA-binding domain"/>
    <property type="match status" value="1"/>
</dbReference>
<evidence type="ECO:0000256" key="5">
    <source>
        <dbReference type="ARBA" id="ARBA00023163"/>
    </source>
</evidence>
<keyword evidence="1" id="KW-0479">Metal-binding</keyword>
<organism evidence="8 9">
    <name type="scientific">Metarhizium robertsii</name>
    <dbReference type="NCBI Taxonomy" id="568076"/>
    <lineage>
        <taxon>Eukaryota</taxon>
        <taxon>Fungi</taxon>
        <taxon>Dikarya</taxon>
        <taxon>Ascomycota</taxon>
        <taxon>Pezizomycotina</taxon>
        <taxon>Sordariomycetes</taxon>
        <taxon>Hypocreomycetidae</taxon>
        <taxon>Hypocreales</taxon>
        <taxon>Clavicipitaceae</taxon>
        <taxon>Metarhizium</taxon>
    </lineage>
</organism>
<dbReference type="InterPro" id="IPR036864">
    <property type="entry name" value="Zn2-C6_fun-type_DNA-bd_sf"/>
</dbReference>
<protein>
    <submittedName>
        <fullName evidence="8">Zn(2)-Cys(6) zinc finger domain protein</fullName>
    </submittedName>
</protein>
<dbReference type="Proteomes" id="UP000030151">
    <property type="component" value="Unassembled WGS sequence"/>
</dbReference>
<keyword evidence="4" id="KW-0238">DNA-binding</keyword>
<evidence type="ECO:0000259" key="7">
    <source>
        <dbReference type="Pfam" id="PF00172"/>
    </source>
</evidence>
<evidence type="ECO:0000256" key="1">
    <source>
        <dbReference type="ARBA" id="ARBA00022723"/>
    </source>
</evidence>
<dbReference type="InterPro" id="IPR001138">
    <property type="entry name" value="Zn2Cys6_DnaBD"/>
</dbReference>
<dbReference type="EMBL" id="JELW01000034">
    <property type="protein sequence ID" value="EXU97667.1"/>
    <property type="molecule type" value="Genomic_DNA"/>
</dbReference>
<evidence type="ECO:0000313" key="8">
    <source>
        <dbReference type="EMBL" id="EXU97667.1"/>
    </source>
</evidence>
<dbReference type="Gene3D" id="4.10.240.10">
    <property type="entry name" value="Zn(2)-C6 fungal-type DNA-binding domain"/>
    <property type="match status" value="1"/>
</dbReference>
<dbReference type="HOGENOM" id="CLU_1195109_0_0_1"/>
<dbReference type="InterPro" id="IPR052360">
    <property type="entry name" value="Transcr_Regulatory_Proteins"/>
</dbReference>
<dbReference type="GO" id="GO:0000981">
    <property type="term" value="F:DNA-binding transcription factor activity, RNA polymerase II-specific"/>
    <property type="evidence" value="ECO:0007669"/>
    <property type="project" value="InterPro"/>
</dbReference>
<evidence type="ECO:0000256" key="2">
    <source>
        <dbReference type="ARBA" id="ARBA00022833"/>
    </source>
</evidence>
<evidence type="ECO:0000256" key="6">
    <source>
        <dbReference type="ARBA" id="ARBA00023242"/>
    </source>
</evidence>
<keyword evidence="2" id="KW-0862">Zinc</keyword>
<reference evidence="8 9" key="1">
    <citation type="submission" date="2014-02" db="EMBL/GenBank/DDBJ databases">
        <title>The genome sequence of the entomopathogenic fungus Metarhizium robertsii ARSEF 2575.</title>
        <authorList>
            <person name="Giuliano Garisto Donzelli B."/>
            <person name="Roe B.A."/>
            <person name="Macmil S.L."/>
            <person name="Krasnoff S.B."/>
            <person name="Gibson D.M."/>
        </authorList>
    </citation>
    <scope>NUCLEOTIDE SEQUENCE [LARGE SCALE GENOMIC DNA]</scope>
    <source>
        <strain evidence="8 9">ARSEF 2575</strain>
    </source>
</reference>
<dbReference type="AlphaFoldDB" id="A0A0A1UR07"/>
<evidence type="ECO:0000313" key="9">
    <source>
        <dbReference type="Proteomes" id="UP000030151"/>
    </source>
</evidence>
<comment type="caution">
    <text evidence="8">The sequence shown here is derived from an EMBL/GenBank/DDBJ whole genome shotgun (WGS) entry which is preliminary data.</text>
</comment>
<dbReference type="Pfam" id="PF00172">
    <property type="entry name" value="Zn_clus"/>
    <property type="match status" value="1"/>
</dbReference>
<name>A0A0A1UR07_9HYPO</name>
<keyword evidence="3" id="KW-0805">Transcription regulation</keyword>
<dbReference type="OrthoDB" id="3598904at2759"/>
<evidence type="ECO:0000256" key="3">
    <source>
        <dbReference type="ARBA" id="ARBA00023015"/>
    </source>
</evidence>
<dbReference type="GO" id="GO:0008270">
    <property type="term" value="F:zinc ion binding"/>
    <property type="evidence" value="ECO:0007669"/>
    <property type="project" value="InterPro"/>
</dbReference>
<proteinExistence type="predicted"/>
<accession>A0A0A1UR07</accession>
<evidence type="ECO:0000256" key="4">
    <source>
        <dbReference type="ARBA" id="ARBA00023125"/>
    </source>
</evidence>
<feature type="domain" description="Zn(2)-C6 fungal-type" evidence="7">
    <location>
        <begin position="45"/>
        <end position="70"/>
    </location>
</feature>
<keyword evidence="5" id="KW-0804">Transcription</keyword>
<dbReference type="GO" id="GO:0003677">
    <property type="term" value="F:DNA binding"/>
    <property type="evidence" value="ECO:0007669"/>
    <property type="project" value="UniProtKB-KW"/>
</dbReference>
<gene>
    <name evidence="8" type="ORF">X797_009223</name>
</gene>
<dbReference type="CDD" id="cd00067">
    <property type="entry name" value="GAL4"/>
    <property type="match status" value="1"/>
</dbReference>